<gene>
    <name evidence="7" type="ORF">FDK22_02135</name>
</gene>
<keyword evidence="5" id="KW-1133">Transmembrane helix</keyword>
<dbReference type="AlphaFoldDB" id="A0A5R8Y3Y1"/>
<accession>A0A5R8Y3Y1</accession>
<dbReference type="Gene3D" id="1.20.120.30">
    <property type="entry name" value="Aspartate receptor, ligand-binding domain"/>
    <property type="match status" value="1"/>
</dbReference>
<organism evidence="7 8">
    <name type="scientific">Arcobacter arenosus</name>
    <dbReference type="NCBI Taxonomy" id="2576037"/>
    <lineage>
        <taxon>Bacteria</taxon>
        <taxon>Pseudomonadati</taxon>
        <taxon>Campylobacterota</taxon>
        <taxon>Epsilonproteobacteria</taxon>
        <taxon>Campylobacterales</taxon>
        <taxon>Arcobacteraceae</taxon>
        <taxon>Arcobacter</taxon>
    </lineage>
</organism>
<proteinExistence type="inferred from homology"/>
<feature type="coiled-coil region" evidence="4">
    <location>
        <begin position="133"/>
        <end position="160"/>
    </location>
</feature>
<dbReference type="SMART" id="SM00283">
    <property type="entry name" value="MA"/>
    <property type="match status" value="1"/>
</dbReference>
<protein>
    <recommendedName>
        <fullName evidence="6">Methyl-accepting transducer domain-containing protein</fullName>
    </recommendedName>
</protein>
<keyword evidence="8" id="KW-1185">Reference proteome</keyword>
<evidence type="ECO:0000313" key="8">
    <source>
        <dbReference type="Proteomes" id="UP000308901"/>
    </source>
</evidence>
<evidence type="ECO:0000256" key="3">
    <source>
        <dbReference type="PROSITE-ProRule" id="PRU00284"/>
    </source>
</evidence>
<dbReference type="EMBL" id="VANU01000001">
    <property type="protein sequence ID" value="TLP40837.1"/>
    <property type="molecule type" value="Genomic_DNA"/>
</dbReference>
<dbReference type="InterPro" id="IPR004089">
    <property type="entry name" value="MCPsignal_dom"/>
</dbReference>
<evidence type="ECO:0000256" key="2">
    <source>
        <dbReference type="ARBA" id="ARBA00029447"/>
    </source>
</evidence>
<comment type="similarity">
    <text evidence="2">Belongs to the methyl-accepting chemotaxis (MCP) protein family.</text>
</comment>
<keyword evidence="1" id="KW-0145">Chemotaxis</keyword>
<dbReference type="Gene3D" id="1.10.287.950">
    <property type="entry name" value="Methyl-accepting chemotaxis protein"/>
    <property type="match status" value="1"/>
</dbReference>
<dbReference type="InterPro" id="IPR051310">
    <property type="entry name" value="MCP_chemotaxis"/>
</dbReference>
<dbReference type="Gene3D" id="6.10.340.10">
    <property type="match status" value="1"/>
</dbReference>
<comment type="caution">
    <text evidence="7">The sequence shown here is derived from an EMBL/GenBank/DDBJ whole genome shotgun (WGS) entry which is preliminary data.</text>
</comment>
<sequence length="849" mass="94171">MSIKNKSLFLVISFIVLLILNGAGIFISLDKIKKANEHLIEEANLTKSFLHLQYKIKELQEISTDIALMGDEEGIKEINNIVEDYKKQRIEISKFKIREENKKHLQTIDTNFEEYSNALLNMAKAGITRVSSREESEAQMAGFDKAVENIENSLEELNLANIFELKYYIVSIQEILTDALAVGDTSGFSEVDELQKKTSTIFAEISNDFPQLKSKINELSNNIANMISTGKQMASKGELFHTQIELTRKNMEIVDGKNVIISEHITKAVTNIEKSMNLSIKEDIETIDMARNILFILGVVFFAAVILLSVIIKGILSNIQKLDIGVAGLLDSNSETKVNINTNDEIGRISTNFNTYIDKIQEGKIIDEKAIIQARKVMGKVSVGLYNDRINIKGSSEAVNTLINSINSMIEVSQKNMQAISKVLNELSNAKYDTEIPRLEGVTGLVAVLLDGTRVVQSTSNEVLALIDNANKRLTFQAQDMAESANGLSISANEQAAALEQTAAAVQEVTSTIEANNENAIKMAKFAKSVSDSSKTGVALANKTTKSMDELSAEVNTINEAITIIDQIAFQTNILSLNAAVEAATAGEAGKGFAVVAQEVRNLAARSADAAKEIKELVESATVKAKAGKEVADQMIEGFKGLDDDIAMTMEIIEDVTNASREQQHAMIQINDTINSLDRETQKNALEATNLSDMAKHTKDLALQLQSAVDRTTFTPEAKRRVCNANMIFDLNKLKTDHINFKAHNFSCCKAGDKFAVKSHTECDMGKWIIENENSDFAQSEAWKKMKEEHILVHQKIKEVVDLYADESENDEIILVTENLEEHVQEIFSLLDDIKEFNCDLQFKKRKEN</sequence>
<keyword evidence="4" id="KW-0175">Coiled coil</keyword>
<dbReference type="PANTHER" id="PTHR43531">
    <property type="entry name" value="PROTEIN ICFG"/>
    <property type="match status" value="1"/>
</dbReference>
<keyword evidence="3" id="KW-0807">Transducer</keyword>
<dbReference type="Pfam" id="PF00015">
    <property type="entry name" value="MCPsignal"/>
    <property type="match status" value="1"/>
</dbReference>
<evidence type="ECO:0000256" key="5">
    <source>
        <dbReference type="SAM" id="Phobius"/>
    </source>
</evidence>
<keyword evidence="5" id="KW-0812">Transmembrane</keyword>
<dbReference type="GO" id="GO:0005886">
    <property type="term" value="C:plasma membrane"/>
    <property type="evidence" value="ECO:0007669"/>
    <property type="project" value="TreeGrafter"/>
</dbReference>
<evidence type="ECO:0000256" key="1">
    <source>
        <dbReference type="ARBA" id="ARBA00022500"/>
    </source>
</evidence>
<dbReference type="GO" id="GO:0006935">
    <property type="term" value="P:chemotaxis"/>
    <property type="evidence" value="ECO:0007669"/>
    <property type="project" value="UniProtKB-KW"/>
</dbReference>
<feature type="domain" description="Methyl-accepting transducer" evidence="6">
    <location>
        <begin position="470"/>
        <end position="692"/>
    </location>
</feature>
<reference evidence="7 8" key="1">
    <citation type="submission" date="2019-05" db="EMBL/GenBank/DDBJ databases">
        <title>Arcobacter sp. nov., isolated from sea sediment.</title>
        <authorList>
            <person name="Kim W."/>
        </authorList>
    </citation>
    <scope>NUCLEOTIDE SEQUENCE [LARGE SCALE GENOMIC DNA]</scope>
    <source>
        <strain evidence="7 8">CAU 1517</strain>
    </source>
</reference>
<keyword evidence="5" id="KW-0472">Membrane</keyword>
<dbReference type="PROSITE" id="PS50111">
    <property type="entry name" value="CHEMOTAXIS_TRANSDUC_2"/>
    <property type="match status" value="1"/>
</dbReference>
<name>A0A5R8Y3Y1_9BACT</name>
<evidence type="ECO:0000259" key="6">
    <source>
        <dbReference type="PROSITE" id="PS50111"/>
    </source>
</evidence>
<dbReference type="OrthoDB" id="5348717at2"/>
<feature type="transmembrane region" description="Helical" evidence="5">
    <location>
        <begin position="293"/>
        <end position="312"/>
    </location>
</feature>
<dbReference type="GO" id="GO:0004888">
    <property type="term" value="F:transmembrane signaling receptor activity"/>
    <property type="evidence" value="ECO:0007669"/>
    <property type="project" value="TreeGrafter"/>
</dbReference>
<dbReference type="SUPFAM" id="SSF58104">
    <property type="entry name" value="Methyl-accepting chemotaxis protein (MCP) signaling domain"/>
    <property type="match status" value="1"/>
</dbReference>
<dbReference type="SUPFAM" id="SSF58064">
    <property type="entry name" value="Influenza hemagglutinin (stalk)"/>
    <property type="match status" value="1"/>
</dbReference>
<dbReference type="PANTHER" id="PTHR43531:SF11">
    <property type="entry name" value="METHYL-ACCEPTING CHEMOTAXIS PROTEIN 3"/>
    <property type="match status" value="1"/>
</dbReference>
<evidence type="ECO:0000256" key="4">
    <source>
        <dbReference type="SAM" id="Coils"/>
    </source>
</evidence>
<dbReference type="Proteomes" id="UP000308901">
    <property type="component" value="Unassembled WGS sequence"/>
</dbReference>
<evidence type="ECO:0000313" key="7">
    <source>
        <dbReference type="EMBL" id="TLP40837.1"/>
    </source>
</evidence>
<dbReference type="RefSeq" id="WP_138151239.1">
    <property type="nucleotide sequence ID" value="NZ_VANU01000001.1"/>
</dbReference>
<dbReference type="GO" id="GO:0007165">
    <property type="term" value="P:signal transduction"/>
    <property type="evidence" value="ECO:0007669"/>
    <property type="project" value="UniProtKB-KW"/>
</dbReference>